<evidence type="ECO:0008006" key="3">
    <source>
        <dbReference type="Google" id="ProtNLM"/>
    </source>
</evidence>
<dbReference type="SUPFAM" id="SSF89155">
    <property type="entry name" value="TorD-like"/>
    <property type="match status" value="1"/>
</dbReference>
<organism evidence="2">
    <name type="scientific">Sulfurovum sp. enrichment culture clone C5</name>
    <dbReference type="NCBI Taxonomy" id="497650"/>
    <lineage>
        <taxon>Bacteria</taxon>
        <taxon>Pseudomonadati</taxon>
        <taxon>Campylobacterota</taxon>
        <taxon>Epsilonproteobacteria</taxon>
        <taxon>Campylobacterales</taxon>
        <taxon>Sulfurovaceae</taxon>
        <taxon>Sulfurovum</taxon>
        <taxon>environmental samples</taxon>
    </lineage>
</organism>
<dbReference type="PANTHER" id="PTHR34227">
    <property type="entry name" value="CHAPERONE PROTEIN YCDY"/>
    <property type="match status" value="1"/>
</dbReference>
<protein>
    <recommendedName>
        <fullName evidence="3">Dehydrogenase</fullName>
    </recommendedName>
</protein>
<keyword evidence="1" id="KW-0143">Chaperone</keyword>
<gene>
    <name evidence="2" type="ORF">BN3087_270002</name>
</gene>
<proteinExistence type="predicted"/>
<dbReference type="AlphaFoldDB" id="A0A0S4XNK2"/>
<evidence type="ECO:0000313" key="2">
    <source>
        <dbReference type="EMBL" id="CUV65329.1"/>
    </source>
</evidence>
<reference evidence="2" key="1">
    <citation type="submission" date="2015-11" db="EMBL/GenBank/DDBJ databases">
        <authorList>
            <person name="Zhang Y."/>
            <person name="Guo Z."/>
        </authorList>
    </citation>
    <scope>NUCLEOTIDE SEQUENCE</scope>
    <source>
        <strain evidence="2">BN30871</strain>
    </source>
</reference>
<dbReference type="PANTHER" id="PTHR34227:SF1">
    <property type="entry name" value="DIMETHYL SULFOXIDE REDUCTASE CHAPERONE-RELATED"/>
    <property type="match status" value="1"/>
</dbReference>
<sequence>MTKQEIENRIAIYAIISRLMMIEVDCKFLKHIESNEAILDLFPNYKNWEKKKEFGCGELISNFYDVDFANLFLMHLVPYESFYTRDDQMIQSAGENPVISLYDALGFKAKLEVARVISPDHIGVELEFMYMLCDAMLKAYEANDDEGIKELTSIQHGFLKDHILKWMPMFLIAMKNESRTPLYHDGADLTLEFILSDFEYLSSKIDTEK</sequence>
<accession>A0A0S4XNK2</accession>
<dbReference type="InterPro" id="IPR020945">
    <property type="entry name" value="DMSO/NO3_reduct_chaperone"/>
</dbReference>
<dbReference type="EMBL" id="FAXN01000026">
    <property type="protein sequence ID" value="CUV65329.1"/>
    <property type="molecule type" value="Genomic_DNA"/>
</dbReference>
<dbReference type="InterPro" id="IPR050289">
    <property type="entry name" value="TorD/DmsD_chaperones"/>
</dbReference>
<dbReference type="Pfam" id="PF02613">
    <property type="entry name" value="Nitrate_red_del"/>
    <property type="match status" value="1"/>
</dbReference>
<evidence type="ECO:0000256" key="1">
    <source>
        <dbReference type="ARBA" id="ARBA00023186"/>
    </source>
</evidence>
<dbReference type="Gene3D" id="1.10.3480.10">
    <property type="entry name" value="TorD-like"/>
    <property type="match status" value="1"/>
</dbReference>
<dbReference type="InterPro" id="IPR036411">
    <property type="entry name" value="TorD-like_sf"/>
</dbReference>
<name>A0A0S4XNK2_9BACT</name>